<dbReference type="Gene3D" id="3.30.420.40">
    <property type="match status" value="2"/>
</dbReference>
<comment type="similarity">
    <text evidence="1">Belongs to the ROK (NagC/XylR) family.</text>
</comment>
<dbReference type="InterPro" id="IPR036390">
    <property type="entry name" value="WH_DNA-bd_sf"/>
</dbReference>
<sequence length="415" mass="43909">MLHCRTAGEIGLDREEIRRHNVGALLRSVHLSGGISRAGLTRELGLNRSTIMALTAELTDAGLVREELPKDSHQQGRPSLMVLPESERIYVLAFDVAVDQLAAARIGLGGVVLERAVAARARAGPDLEYVVNVLARLGRQLHQAAPPTAVCVGVGASYCGMIKPGDGTVRFGPDLGWVDQEFGAELSRKLGLELPVLVGNEAHLGAVAEQQRGAGTGMRNLIYLHGDVGVGGGIIAGGKLLDGDTGYGCEVGHIVVNPMNGRPCGCGSWGCLEAEVGERALLDAAGRPADLFGRDAVRAVAHDAGRGDPAARDALRRIGDWLGVGVANLINLFNPGMVIFGGMLRDIYPGLATYVHTRIAVNVLPVARERVRLEVSALGDDATLIGAGELGFSHLLHDPLVEYQNISKRRSQEQI</sequence>
<dbReference type="Proteomes" id="UP000318578">
    <property type="component" value="Unassembled WGS sequence"/>
</dbReference>
<dbReference type="SUPFAM" id="SSF53067">
    <property type="entry name" value="Actin-like ATPase domain"/>
    <property type="match status" value="2"/>
</dbReference>
<accession>A0A558APC5</accession>
<evidence type="ECO:0000313" key="2">
    <source>
        <dbReference type="EMBL" id="TVT26105.1"/>
    </source>
</evidence>
<dbReference type="InterPro" id="IPR000600">
    <property type="entry name" value="ROK"/>
</dbReference>
<dbReference type="AlphaFoldDB" id="A0A558APC5"/>
<protein>
    <submittedName>
        <fullName evidence="2">ROK family transcriptional regulator</fullName>
    </submittedName>
</protein>
<dbReference type="InterPro" id="IPR043129">
    <property type="entry name" value="ATPase_NBD"/>
</dbReference>
<gene>
    <name evidence="2" type="ORF">FNH06_00435</name>
</gene>
<proteinExistence type="inferred from homology"/>
<dbReference type="EMBL" id="VJZA01000001">
    <property type="protein sequence ID" value="TVT26105.1"/>
    <property type="molecule type" value="Genomic_DNA"/>
</dbReference>
<keyword evidence="3" id="KW-1185">Reference proteome</keyword>
<evidence type="ECO:0000313" key="3">
    <source>
        <dbReference type="Proteomes" id="UP000318578"/>
    </source>
</evidence>
<name>A0A558APC5_9PSEU</name>
<dbReference type="PANTHER" id="PTHR18964">
    <property type="entry name" value="ROK (REPRESSOR, ORF, KINASE) FAMILY"/>
    <property type="match status" value="1"/>
</dbReference>
<dbReference type="PANTHER" id="PTHR18964:SF149">
    <property type="entry name" value="BIFUNCTIONAL UDP-N-ACETYLGLUCOSAMINE 2-EPIMERASE_N-ACETYLMANNOSAMINE KINASE"/>
    <property type="match status" value="1"/>
</dbReference>
<dbReference type="OrthoDB" id="5174513at2"/>
<dbReference type="SUPFAM" id="SSF46785">
    <property type="entry name" value="Winged helix' DNA-binding domain"/>
    <property type="match status" value="1"/>
</dbReference>
<reference evidence="2 3" key="1">
    <citation type="submission" date="2019-07" db="EMBL/GenBank/DDBJ databases">
        <title>New species of Amycolatopsis and Streptomyces.</title>
        <authorList>
            <person name="Duangmal K."/>
            <person name="Teo W.F.A."/>
            <person name="Lipun K."/>
        </authorList>
    </citation>
    <scope>NUCLEOTIDE SEQUENCE [LARGE SCALE GENOMIC DNA]</scope>
    <source>
        <strain evidence="2 3">JCM 30562</strain>
    </source>
</reference>
<dbReference type="InterPro" id="IPR036388">
    <property type="entry name" value="WH-like_DNA-bd_sf"/>
</dbReference>
<comment type="caution">
    <text evidence="2">The sequence shown here is derived from an EMBL/GenBank/DDBJ whole genome shotgun (WGS) entry which is preliminary data.</text>
</comment>
<evidence type="ECO:0000256" key="1">
    <source>
        <dbReference type="ARBA" id="ARBA00006479"/>
    </source>
</evidence>
<dbReference type="Pfam" id="PF00480">
    <property type="entry name" value="ROK"/>
    <property type="match status" value="1"/>
</dbReference>
<dbReference type="Gene3D" id="1.10.10.10">
    <property type="entry name" value="Winged helix-like DNA-binding domain superfamily/Winged helix DNA-binding domain"/>
    <property type="match status" value="1"/>
</dbReference>
<organism evidence="2 3">
    <name type="scientific">Amycolatopsis acidiphila</name>
    <dbReference type="NCBI Taxonomy" id="715473"/>
    <lineage>
        <taxon>Bacteria</taxon>
        <taxon>Bacillati</taxon>
        <taxon>Actinomycetota</taxon>
        <taxon>Actinomycetes</taxon>
        <taxon>Pseudonocardiales</taxon>
        <taxon>Pseudonocardiaceae</taxon>
        <taxon>Amycolatopsis</taxon>
    </lineage>
</organism>